<organism evidence="3 4">
    <name type="scientific">Draconibacterium aestuarii</name>
    <dbReference type="NCBI Taxonomy" id="2998507"/>
    <lineage>
        <taxon>Bacteria</taxon>
        <taxon>Pseudomonadati</taxon>
        <taxon>Bacteroidota</taxon>
        <taxon>Bacteroidia</taxon>
        <taxon>Marinilabiliales</taxon>
        <taxon>Prolixibacteraceae</taxon>
        <taxon>Draconibacterium</taxon>
    </lineage>
</organism>
<gene>
    <name evidence="3" type="ORF">OU798_17995</name>
</gene>
<evidence type="ECO:0000256" key="1">
    <source>
        <dbReference type="SAM" id="Coils"/>
    </source>
</evidence>
<dbReference type="Proteomes" id="UP001145087">
    <property type="component" value="Unassembled WGS sequence"/>
</dbReference>
<sequence>MKKHLALLLIFLACVVAEAQEKVEVEVSEKEMSEGIQTAFTVFIPESSAKSVTKEWEKFINERSIFEFATKGTTQTFEKAFMGISNIFSDDKKVYSKRSLKIEERAGNELIAFNVVHEDISNLYLDVIAKISAVDSGVYVNSFIKYADSVFISEANTSVDNLNTIKEYIRQFGVETYKIVVAEQVESEEKELKKQEDILKDSKRAIKQLDKSIGRYDTEIDQHKYDTKVLTRELEGIEERLQMAKGALRNTKKKSEEYYLIKEKVKEVENERKKNLNSLKSNKNKISKNQSAIKDAENQIIANEKIQAIQSEVIKKKELRVEEYKTKYSNIK</sequence>
<reference evidence="3" key="1">
    <citation type="submission" date="2022-11" db="EMBL/GenBank/DDBJ databases">
        <title>Marilongibacter aestuarii gen. nov., sp. nov., isolated from tidal flat sediment.</title>
        <authorList>
            <person name="Jiayan W."/>
        </authorList>
    </citation>
    <scope>NUCLEOTIDE SEQUENCE</scope>
    <source>
        <strain evidence="3">Z1-6</strain>
    </source>
</reference>
<proteinExistence type="predicted"/>
<evidence type="ECO:0000256" key="2">
    <source>
        <dbReference type="SAM" id="SignalP"/>
    </source>
</evidence>
<feature type="coiled-coil region" evidence="1">
    <location>
        <begin position="182"/>
        <end position="254"/>
    </location>
</feature>
<name>A0A9X3J870_9BACT</name>
<keyword evidence="4" id="KW-1185">Reference proteome</keyword>
<dbReference type="AlphaFoldDB" id="A0A9X3J870"/>
<feature type="signal peptide" evidence="2">
    <location>
        <begin position="1"/>
        <end position="19"/>
    </location>
</feature>
<evidence type="ECO:0008006" key="5">
    <source>
        <dbReference type="Google" id="ProtNLM"/>
    </source>
</evidence>
<protein>
    <recommendedName>
        <fullName evidence="5">DUF4468 domain-containing protein</fullName>
    </recommendedName>
</protein>
<feature type="chain" id="PRO_5040941520" description="DUF4468 domain-containing protein" evidence="2">
    <location>
        <begin position="20"/>
        <end position="332"/>
    </location>
</feature>
<comment type="caution">
    <text evidence="3">The sequence shown here is derived from an EMBL/GenBank/DDBJ whole genome shotgun (WGS) entry which is preliminary data.</text>
</comment>
<evidence type="ECO:0000313" key="3">
    <source>
        <dbReference type="EMBL" id="MCY1722251.1"/>
    </source>
</evidence>
<keyword evidence="2" id="KW-0732">Signal</keyword>
<keyword evidence="1" id="KW-0175">Coiled coil</keyword>
<dbReference type="EMBL" id="JAPOHD010000031">
    <property type="protein sequence ID" value="MCY1722251.1"/>
    <property type="molecule type" value="Genomic_DNA"/>
</dbReference>
<dbReference type="RefSeq" id="WP_343334576.1">
    <property type="nucleotide sequence ID" value="NZ_JAPOHD010000031.1"/>
</dbReference>
<evidence type="ECO:0000313" key="4">
    <source>
        <dbReference type="Proteomes" id="UP001145087"/>
    </source>
</evidence>
<accession>A0A9X3J870</accession>